<dbReference type="InterPro" id="IPR051083">
    <property type="entry name" value="GrpII_Intron_Splice-Mob/Def"/>
</dbReference>
<evidence type="ECO:0000313" key="3">
    <source>
        <dbReference type="EMBL" id="QDV39389.1"/>
    </source>
</evidence>
<evidence type="ECO:0000256" key="1">
    <source>
        <dbReference type="ARBA" id="ARBA00034120"/>
    </source>
</evidence>
<dbReference type="OrthoDB" id="258234at2"/>
<dbReference type="KEGG" id="tpla:ElP_73560"/>
<keyword evidence="3" id="KW-0614">Plasmid</keyword>
<protein>
    <submittedName>
        <fullName evidence="3">Group II intron-encoded protein LtrA</fullName>
    </submittedName>
</protein>
<dbReference type="EMBL" id="CP036428">
    <property type="protein sequence ID" value="QDV39389.1"/>
    <property type="molecule type" value="Genomic_DNA"/>
</dbReference>
<comment type="similarity">
    <text evidence="1">Belongs to the bacterial reverse transcriptase family.</text>
</comment>
<dbReference type="Pfam" id="PF21368">
    <property type="entry name" value="AI2M-like_HNH"/>
    <property type="match status" value="1"/>
</dbReference>
<dbReference type="Proteomes" id="UP000317835">
    <property type="component" value="Plasmid pElP_2"/>
</dbReference>
<keyword evidence="4" id="KW-1185">Reference proteome</keyword>
<dbReference type="GO" id="GO:0006397">
    <property type="term" value="P:mRNA processing"/>
    <property type="evidence" value="ECO:0007669"/>
    <property type="project" value="InterPro"/>
</dbReference>
<dbReference type="RefSeq" id="WP_145279619.1">
    <property type="nucleotide sequence ID" value="NZ_CP036428.1"/>
</dbReference>
<dbReference type="CDD" id="cd01651">
    <property type="entry name" value="RT_G2_intron"/>
    <property type="match status" value="1"/>
</dbReference>
<dbReference type="PANTHER" id="PTHR34047">
    <property type="entry name" value="NUCLEAR INTRON MATURASE 1, MITOCHONDRIAL-RELATED"/>
    <property type="match status" value="1"/>
</dbReference>
<sequence>MRDARAILDIHRSRGQRGLPLERVYRHLFNPDLCLDAYNKIYRNAAAMTRGVTGETVDGTSLDTITAIIDLLRQERWEWRPVRRRYIPKADGSRRPLGIPTWGDKLVQEVLRALLEAYYEPRFSDRSHGFRPGRGCHTALRQVQASWRGTTWFIEGDIKGCFDSIDHSILLGILKRDVQDGRVIALIEGLLRAGYLEDWKRVETLGGTPQGGILSPLMANIYLNELDRFVEDVLIPAYTRGEVRKRDERYVRTRCRMAYLRRLGDREGAERLGKELRRLPSVDYFDPDFRRLKYVRYADDFLLGFIGPKAEAEQIRQRIGDFLRDELRLELSLEKTLITHAVDEKASFLGYEIKVSRSHDRLTDGKRTTNGAIALLMPRSAVATIRERYSRGGKVRHRAEILEETDYTIIRRYQGVLAGLYNFYCLATNAGQKRRMHMVKWVLETSLTKTLAHKHRISVRGVYRRYRVPEDGRDVLRAVVERPGRTPLVATFGGFPLVRRPWGRDGLEDVDLAASWHRYATDRSEAVQRLMSARCELCGRDGQVVMHHIRKLADLDRPGRRRASEAERIMSARRRKAIPVCTHCHHRIHSGDYDGPRFR</sequence>
<dbReference type="AlphaFoldDB" id="A0A518HEW1"/>
<dbReference type="InterPro" id="IPR024937">
    <property type="entry name" value="Domain_X"/>
</dbReference>
<dbReference type="InterPro" id="IPR049030">
    <property type="entry name" value="AI2M-like_HNH"/>
</dbReference>
<reference evidence="3 4" key="1">
    <citation type="submission" date="2019-02" db="EMBL/GenBank/DDBJ databases">
        <title>Deep-cultivation of Planctomycetes and their phenomic and genomic characterization uncovers novel biology.</title>
        <authorList>
            <person name="Wiegand S."/>
            <person name="Jogler M."/>
            <person name="Boedeker C."/>
            <person name="Pinto D."/>
            <person name="Vollmers J."/>
            <person name="Rivas-Marin E."/>
            <person name="Kohn T."/>
            <person name="Peeters S.H."/>
            <person name="Heuer A."/>
            <person name="Rast P."/>
            <person name="Oberbeckmann S."/>
            <person name="Bunk B."/>
            <person name="Jeske O."/>
            <person name="Meyerdierks A."/>
            <person name="Storesund J.E."/>
            <person name="Kallscheuer N."/>
            <person name="Luecker S."/>
            <person name="Lage O.M."/>
            <person name="Pohl T."/>
            <person name="Merkel B.J."/>
            <person name="Hornburger P."/>
            <person name="Mueller R.-W."/>
            <person name="Bruemmer F."/>
            <person name="Labrenz M."/>
            <person name="Spormann A.M."/>
            <person name="Op den Camp H."/>
            <person name="Overmann J."/>
            <person name="Amann R."/>
            <person name="Jetten M.S.M."/>
            <person name="Mascher T."/>
            <person name="Medema M.H."/>
            <person name="Devos D.P."/>
            <person name="Kaster A.-K."/>
            <person name="Ovreas L."/>
            <person name="Rohde M."/>
            <person name="Galperin M.Y."/>
            <person name="Jogler C."/>
        </authorList>
    </citation>
    <scope>NUCLEOTIDE SEQUENCE [LARGE SCALE GENOMIC DNA]</scope>
    <source>
        <strain evidence="3 4">ElP</strain>
        <plasmid evidence="4">pelp_2</plasmid>
    </source>
</reference>
<dbReference type="SUPFAM" id="SSF56672">
    <property type="entry name" value="DNA/RNA polymerases"/>
    <property type="match status" value="1"/>
</dbReference>
<feature type="domain" description="Reverse transcriptase" evidence="2">
    <location>
        <begin position="68"/>
        <end position="353"/>
    </location>
</feature>
<accession>A0A518HEW1</accession>
<dbReference type="Pfam" id="PF00078">
    <property type="entry name" value="RVT_1"/>
    <property type="match status" value="1"/>
</dbReference>
<gene>
    <name evidence="3" type="primary">ltrA</name>
    <name evidence="3" type="ORF">ElP_73560</name>
</gene>
<dbReference type="PROSITE" id="PS50878">
    <property type="entry name" value="RT_POL"/>
    <property type="match status" value="1"/>
</dbReference>
<evidence type="ECO:0000259" key="2">
    <source>
        <dbReference type="PROSITE" id="PS50878"/>
    </source>
</evidence>
<dbReference type="InterPro" id="IPR043502">
    <property type="entry name" value="DNA/RNA_pol_sf"/>
</dbReference>
<geneLocation type="plasmid" evidence="4">
    <name>pelp_2</name>
</geneLocation>
<organism evidence="3 4">
    <name type="scientific">Tautonia plasticadhaerens</name>
    <dbReference type="NCBI Taxonomy" id="2527974"/>
    <lineage>
        <taxon>Bacteria</taxon>
        <taxon>Pseudomonadati</taxon>
        <taxon>Planctomycetota</taxon>
        <taxon>Planctomycetia</taxon>
        <taxon>Isosphaerales</taxon>
        <taxon>Isosphaeraceae</taxon>
        <taxon>Tautonia</taxon>
    </lineage>
</organism>
<dbReference type="Pfam" id="PF01348">
    <property type="entry name" value="Intron_maturas2"/>
    <property type="match status" value="1"/>
</dbReference>
<name>A0A518HEW1_9BACT</name>
<proteinExistence type="inferred from homology"/>
<dbReference type="InterPro" id="IPR000477">
    <property type="entry name" value="RT_dom"/>
</dbReference>
<evidence type="ECO:0000313" key="4">
    <source>
        <dbReference type="Proteomes" id="UP000317835"/>
    </source>
</evidence>
<dbReference type="PANTHER" id="PTHR34047:SF8">
    <property type="entry name" value="PROTEIN YKFC"/>
    <property type="match status" value="1"/>
</dbReference>